<dbReference type="AlphaFoldDB" id="A0AAV4IHE6"/>
<protein>
    <recommendedName>
        <fullName evidence="4">Fibrinogen C-terminal domain-containing protein</fullName>
    </recommendedName>
</protein>
<accession>A0AAV4IHE6</accession>
<dbReference type="Gene3D" id="1.10.287.1490">
    <property type="match status" value="1"/>
</dbReference>
<keyword evidence="1" id="KW-0732">Signal</keyword>
<reference evidence="2 3" key="1">
    <citation type="journal article" date="2021" name="Elife">
        <title>Chloroplast acquisition without the gene transfer in kleptoplastic sea slugs, Plakobranchus ocellatus.</title>
        <authorList>
            <person name="Maeda T."/>
            <person name="Takahashi S."/>
            <person name="Yoshida T."/>
            <person name="Shimamura S."/>
            <person name="Takaki Y."/>
            <person name="Nagai Y."/>
            <person name="Toyoda A."/>
            <person name="Suzuki Y."/>
            <person name="Arimoto A."/>
            <person name="Ishii H."/>
            <person name="Satoh N."/>
            <person name="Nishiyama T."/>
            <person name="Hasebe M."/>
            <person name="Maruyama T."/>
            <person name="Minagawa J."/>
            <person name="Obokata J."/>
            <person name="Shigenobu S."/>
        </authorList>
    </citation>
    <scope>NUCLEOTIDE SEQUENCE [LARGE SCALE GENOMIC DNA]</scope>
</reference>
<gene>
    <name evidence="2" type="ORF">ElyMa_001294500</name>
</gene>
<evidence type="ECO:0000313" key="2">
    <source>
        <dbReference type="EMBL" id="GFS09270.1"/>
    </source>
</evidence>
<comment type="caution">
    <text evidence="2">The sequence shown here is derived from an EMBL/GenBank/DDBJ whole genome shotgun (WGS) entry which is preliminary data.</text>
</comment>
<keyword evidence="3" id="KW-1185">Reference proteome</keyword>
<evidence type="ECO:0000313" key="3">
    <source>
        <dbReference type="Proteomes" id="UP000762676"/>
    </source>
</evidence>
<organism evidence="2 3">
    <name type="scientific">Elysia marginata</name>
    <dbReference type="NCBI Taxonomy" id="1093978"/>
    <lineage>
        <taxon>Eukaryota</taxon>
        <taxon>Metazoa</taxon>
        <taxon>Spiralia</taxon>
        <taxon>Lophotrochozoa</taxon>
        <taxon>Mollusca</taxon>
        <taxon>Gastropoda</taxon>
        <taxon>Heterobranchia</taxon>
        <taxon>Euthyneura</taxon>
        <taxon>Panpulmonata</taxon>
        <taxon>Sacoglossa</taxon>
        <taxon>Placobranchoidea</taxon>
        <taxon>Plakobranchidae</taxon>
        <taxon>Elysia</taxon>
    </lineage>
</organism>
<sequence length="596" mass="67402">MARTQGLIFLIFLYYHVVCEGFDFTINSYSRDLQQTPNDRQKCGVLRCTETLPGVSNNTSNHPRRLTSMTVFKNRRSVGDNVENWQQLASVTEQQATLKRVSDGIRATGQLSEHKAELSLDLFKARDCQESPFSCVAVYVDDRGQTSVTNSIVGKAVDSQRDHTPQFRKLKRSLSLNDKQLYDQAISEVNMAQLLNLFQTRFDATMTRLDDSLRSLENRMEDKVGTMQAAVDNRINNLQNRLEDKLVNLHIHVKEALEHKKSTSPDVGNNYDELLSKFDVLENKMDDEIDTCVQKVMSHLHDERENISTQINTVINSVKSVEANVSIINGNVNKLETAVDQWALTAKEEDKKLTGLASGISLLSGLTQNLVSRFNTFSNSYAGGTLVPVKEFSDPFHTGRKEWKLVFRGTAYNNIQLYPAYMHGTGIPLEVEEGCKQFNRSLPCINHYRNRQAFDNWVGIDEVLFAIYKDDQMVQSVVFNGKGSTYTNWFTAGRVIQSSWDDLTSQPHNFFSIGGYEHSDPGHIRRFHINRDYDGGCNGFKGWFTIKDSVKSGCTAENTISMPMFNYATGKTFAAWTGSSVARADMIGIFVKYESM</sequence>
<feature type="chain" id="PRO_5043539856" description="Fibrinogen C-terminal domain-containing protein" evidence="1">
    <location>
        <begin position="22"/>
        <end position="596"/>
    </location>
</feature>
<proteinExistence type="predicted"/>
<dbReference type="Proteomes" id="UP000762676">
    <property type="component" value="Unassembled WGS sequence"/>
</dbReference>
<evidence type="ECO:0008006" key="4">
    <source>
        <dbReference type="Google" id="ProtNLM"/>
    </source>
</evidence>
<name>A0AAV4IHE6_9GAST</name>
<dbReference type="EMBL" id="BMAT01002562">
    <property type="protein sequence ID" value="GFS09270.1"/>
    <property type="molecule type" value="Genomic_DNA"/>
</dbReference>
<feature type="signal peptide" evidence="1">
    <location>
        <begin position="1"/>
        <end position="21"/>
    </location>
</feature>
<evidence type="ECO:0000256" key="1">
    <source>
        <dbReference type="SAM" id="SignalP"/>
    </source>
</evidence>